<evidence type="ECO:0000256" key="7">
    <source>
        <dbReference type="PIRSR" id="PIRSR602401-1"/>
    </source>
</evidence>
<keyword evidence="2 7" id="KW-0349">Heme</keyword>
<dbReference type="InterPro" id="IPR017972">
    <property type="entry name" value="Cyt_P450_CS"/>
</dbReference>
<comment type="similarity">
    <text evidence="1 8">Belongs to the cytochrome P450 family.</text>
</comment>
<dbReference type="GO" id="GO:0020037">
    <property type="term" value="F:heme binding"/>
    <property type="evidence" value="ECO:0007669"/>
    <property type="project" value="InterPro"/>
</dbReference>
<dbReference type="PRINTS" id="PR00385">
    <property type="entry name" value="P450"/>
</dbReference>
<evidence type="ECO:0000313" key="11">
    <source>
        <dbReference type="Proteomes" id="UP000244336"/>
    </source>
</evidence>
<comment type="cofactor">
    <cofactor evidence="7">
        <name>heme</name>
        <dbReference type="ChEBI" id="CHEBI:30413"/>
    </cofactor>
</comment>
<keyword evidence="9" id="KW-0472">Membrane</keyword>
<dbReference type="EMBL" id="CM009754">
    <property type="protein sequence ID" value="PUZ50964.1"/>
    <property type="molecule type" value="Genomic_DNA"/>
</dbReference>
<evidence type="ECO:0000256" key="6">
    <source>
        <dbReference type="ARBA" id="ARBA00023033"/>
    </source>
</evidence>
<dbReference type="Gramene" id="PUZ50964">
    <property type="protein sequence ID" value="PUZ50964"/>
    <property type="gene ID" value="GQ55_6G121400"/>
</dbReference>
<reference evidence="10 11" key="1">
    <citation type="submission" date="2018-04" db="EMBL/GenBank/DDBJ databases">
        <title>WGS assembly of Panicum hallii var. hallii HAL2.</title>
        <authorList>
            <person name="Lovell J."/>
            <person name="Jenkins J."/>
            <person name="Lowry D."/>
            <person name="Mamidi S."/>
            <person name="Sreedasyam A."/>
            <person name="Weng X."/>
            <person name="Barry K."/>
            <person name="Bonette J."/>
            <person name="Campitelli B."/>
            <person name="Daum C."/>
            <person name="Gordon S."/>
            <person name="Gould B."/>
            <person name="Lipzen A."/>
            <person name="MacQueen A."/>
            <person name="Palacio-Mejia J."/>
            <person name="Plott C."/>
            <person name="Shakirov E."/>
            <person name="Shu S."/>
            <person name="Yoshinaga Y."/>
            <person name="Zane M."/>
            <person name="Rokhsar D."/>
            <person name="Grimwood J."/>
            <person name="Schmutz J."/>
            <person name="Juenger T."/>
        </authorList>
    </citation>
    <scope>NUCLEOTIDE SEQUENCE [LARGE SCALE GENOMIC DNA]</scope>
    <source>
        <strain evidence="11">cv. HAL2</strain>
    </source>
</reference>
<organism evidence="10 11">
    <name type="scientific">Panicum hallii var. hallii</name>
    <dbReference type="NCBI Taxonomy" id="1504633"/>
    <lineage>
        <taxon>Eukaryota</taxon>
        <taxon>Viridiplantae</taxon>
        <taxon>Streptophyta</taxon>
        <taxon>Embryophyta</taxon>
        <taxon>Tracheophyta</taxon>
        <taxon>Spermatophyta</taxon>
        <taxon>Magnoliopsida</taxon>
        <taxon>Liliopsida</taxon>
        <taxon>Poales</taxon>
        <taxon>Poaceae</taxon>
        <taxon>PACMAD clade</taxon>
        <taxon>Panicoideae</taxon>
        <taxon>Panicodae</taxon>
        <taxon>Paniceae</taxon>
        <taxon>Panicinae</taxon>
        <taxon>Panicum</taxon>
        <taxon>Panicum sect. Panicum</taxon>
    </lineage>
</organism>
<evidence type="ECO:0000256" key="3">
    <source>
        <dbReference type="ARBA" id="ARBA00022723"/>
    </source>
</evidence>
<dbReference type="Pfam" id="PF00067">
    <property type="entry name" value="p450"/>
    <property type="match status" value="1"/>
</dbReference>
<keyword evidence="9" id="KW-1133">Transmembrane helix</keyword>
<keyword evidence="4 8" id="KW-0560">Oxidoreductase</keyword>
<dbReference type="InterPro" id="IPR001128">
    <property type="entry name" value="Cyt_P450"/>
</dbReference>
<dbReference type="GO" id="GO:0005506">
    <property type="term" value="F:iron ion binding"/>
    <property type="evidence" value="ECO:0007669"/>
    <property type="project" value="InterPro"/>
</dbReference>
<evidence type="ECO:0000256" key="1">
    <source>
        <dbReference type="ARBA" id="ARBA00010617"/>
    </source>
</evidence>
<keyword evidence="5 7" id="KW-0408">Iron</keyword>
<keyword evidence="6 8" id="KW-0503">Monooxygenase</keyword>
<dbReference type="FunFam" id="1.10.630.10:FF:000043">
    <property type="entry name" value="Cytochrome P450 99A2"/>
    <property type="match status" value="1"/>
</dbReference>
<evidence type="ECO:0000256" key="9">
    <source>
        <dbReference type="SAM" id="Phobius"/>
    </source>
</evidence>
<accession>A0A2T7D5V6</accession>
<feature type="transmembrane region" description="Helical" evidence="9">
    <location>
        <begin position="483"/>
        <end position="503"/>
    </location>
</feature>
<name>A0A2T7D5V6_9POAL</name>
<evidence type="ECO:0000256" key="4">
    <source>
        <dbReference type="ARBA" id="ARBA00023002"/>
    </source>
</evidence>
<sequence length="505" mass="56979">MELSAVTLIFLTLLSLPIFVTLLSRKSKNRRPPGPWNLPLIGSLLHFLKSQPHVALRDLGRKYGPVMFLRIGQIDTVVISSPAAAQEVLREKDVKFASRPSLVVSEIFCYGNLDIGFSPYGPYWRTLRKLCTVELLSAKIVRQLAPIRDNETLSLIRKIQAAGQDGEPVNLARLLMTCSNTITGKAAFGQACSSELLEQFLSATDASQKFSVGFTVGDLFPQLRFIDVVSGLRHRMWRARGQLDAVFDKIIARCEAQQGDSLLSVLLRIRDEGALEFPIGTTNIKAIIMDMFTGGTETTASSAEWLMSELMRNPDVMAKAQAEVRRVFDNKRPQDHEGLVDELHYTRMVIKESMRLNTVVPLLVPHLCRETCDVGGFQVTEGTRVIINAWAMARSPEYWHDAEKFRPERFKDGMLDFKGSRFEYLPFGTGRRRCPGDTFGLAVLELVVARLLYYVDWSLPAGMRRDELDTLISLYLNIYAPKILSVFYEGLFIRVIIYIYVLVVT</sequence>
<dbReference type="OrthoDB" id="1470350at2759"/>
<dbReference type="STRING" id="1504633.A0A2T7D5V6"/>
<evidence type="ECO:0000256" key="5">
    <source>
        <dbReference type="ARBA" id="ARBA00023004"/>
    </source>
</evidence>
<feature type="binding site" description="axial binding residue" evidence="7">
    <location>
        <position position="434"/>
    </location>
    <ligand>
        <name>heme</name>
        <dbReference type="ChEBI" id="CHEBI:30413"/>
    </ligand>
    <ligandPart>
        <name>Fe</name>
        <dbReference type="ChEBI" id="CHEBI:18248"/>
    </ligandPart>
</feature>
<keyword evidence="9" id="KW-0812">Transmembrane</keyword>
<evidence type="ECO:0000313" key="10">
    <source>
        <dbReference type="EMBL" id="PUZ50964.1"/>
    </source>
</evidence>
<dbReference type="AlphaFoldDB" id="A0A2T7D5V6"/>
<dbReference type="Gene3D" id="1.10.630.10">
    <property type="entry name" value="Cytochrome P450"/>
    <property type="match status" value="1"/>
</dbReference>
<dbReference type="PRINTS" id="PR00463">
    <property type="entry name" value="EP450I"/>
</dbReference>
<evidence type="ECO:0000256" key="8">
    <source>
        <dbReference type="RuleBase" id="RU000461"/>
    </source>
</evidence>
<evidence type="ECO:0008006" key="12">
    <source>
        <dbReference type="Google" id="ProtNLM"/>
    </source>
</evidence>
<proteinExistence type="inferred from homology"/>
<dbReference type="CDD" id="cd11072">
    <property type="entry name" value="CYP71-like"/>
    <property type="match status" value="1"/>
</dbReference>
<dbReference type="InterPro" id="IPR002401">
    <property type="entry name" value="Cyt_P450_E_grp-I"/>
</dbReference>
<dbReference type="GO" id="GO:0004497">
    <property type="term" value="F:monooxygenase activity"/>
    <property type="evidence" value="ECO:0007669"/>
    <property type="project" value="UniProtKB-KW"/>
</dbReference>
<dbReference type="PANTHER" id="PTHR47955:SF8">
    <property type="entry name" value="CYTOCHROME P450 71D11-LIKE"/>
    <property type="match status" value="1"/>
</dbReference>
<evidence type="ECO:0000256" key="2">
    <source>
        <dbReference type="ARBA" id="ARBA00022617"/>
    </source>
</evidence>
<gene>
    <name evidence="10" type="ORF">GQ55_6G121400</name>
</gene>
<dbReference type="SUPFAM" id="SSF48264">
    <property type="entry name" value="Cytochrome P450"/>
    <property type="match status" value="1"/>
</dbReference>
<feature type="transmembrane region" description="Helical" evidence="9">
    <location>
        <begin position="6"/>
        <end position="23"/>
    </location>
</feature>
<dbReference type="GO" id="GO:0016705">
    <property type="term" value="F:oxidoreductase activity, acting on paired donors, with incorporation or reduction of molecular oxygen"/>
    <property type="evidence" value="ECO:0007669"/>
    <property type="project" value="InterPro"/>
</dbReference>
<dbReference type="PROSITE" id="PS00086">
    <property type="entry name" value="CYTOCHROME_P450"/>
    <property type="match status" value="1"/>
</dbReference>
<keyword evidence="11" id="KW-1185">Reference proteome</keyword>
<protein>
    <recommendedName>
        <fullName evidence="12">Cytochrome P450 99A2</fullName>
    </recommendedName>
</protein>
<dbReference type="Proteomes" id="UP000244336">
    <property type="component" value="Chromosome 6"/>
</dbReference>
<dbReference type="PANTHER" id="PTHR47955">
    <property type="entry name" value="CYTOCHROME P450 FAMILY 71 PROTEIN"/>
    <property type="match status" value="1"/>
</dbReference>
<dbReference type="InterPro" id="IPR036396">
    <property type="entry name" value="Cyt_P450_sf"/>
</dbReference>
<keyword evidence="3 7" id="KW-0479">Metal-binding</keyword>